<dbReference type="PANTHER" id="PTHR43681:SF1">
    <property type="entry name" value="SARCALUMENIN"/>
    <property type="match status" value="1"/>
</dbReference>
<protein>
    <submittedName>
        <fullName evidence="4">Dynamin family protein</fullName>
    </submittedName>
</protein>
<feature type="domain" description="Dynamin N-terminal" evidence="3">
    <location>
        <begin position="49"/>
        <end position="200"/>
    </location>
</feature>
<organism evidence="4 5">
    <name type="scientific">Streptomyces boetiae</name>
    <dbReference type="NCBI Taxonomy" id="3075541"/>
    <lineage>
        <taxon>Bacteria</taxon>
        <taxon>Bacillati</taxon>
        <taxon>Actinomycetota</taxon>
        <taxon>Actinomycetes</taxon>
        <taxon>Kitasatosporales</taxon>
        <taxon>Streptomycetaceae</taxon>
        <taxon>Streptomyces</taxon>
    </lineage>
</organism>
<evidence type="ECO:0000313" key="5">
    <source>
        <dbReference type="Proteomes" id="UP001183388"/>
    </source>
</evidence>
<evidence type="ECO:0000256" key="1">
    <source>
        <dbReference type="SAM" id="Coils"/>
    </source>
</evidence>
<feature type="compositionally biased region" description="Basic and acidic residues" evidence="2">
    <location>
        <begin position="711"/>
        <end position="720"/>
    </location>
</feature>
<dbReference type="CDD" id="cd09912">
    <property type="entry name" value="DLP_2"/>
    <property type="match status" value="1"/>
</dbReference>
<feature type="compositionally biased region" description="Low complexity" evidence="2">
    <location>
        <begin position="653"/>
        <end position="703"/>
    </location>
</feature>
<feature type="coiled-coil region" evidence="1">
    <location>
        <begin position="330"/>
        <end position="375"/>
    </location>
</feature>
<evidence type="ECO:0000259" key="3">
    <source>
        <dbReference type="Pfam" id="PF00350"/>
    </source>
</evidence>
<comment type="caution">
    <text evidence="4">The sequence shown here is derived from an EMBL/GenBank/DDBJ whole genome shotgun (WGS) entry which is preliminary data.</text>
</comment>
<keyword evidence="1" id="KW-0175">Coiled coil</keyword>
<dbReference type="Proteomes" id="UP001183388">
    <property type="component" value="Unassembled WGS sequence"/>
</dbReference>
<dbReference type="InterPro" id="IPR045063">
    <property type="entry name" value="Dynamin_N"/>
</dbReference>
<proteinExistence type="predicted"/>
<dbReference type="RefSeq" id="WP_311630970.1">
    <property type="nucleotide sequence ID" value="NZ_JAVREN010000017.1"/>
</dbReference>
<dbReference type="EMBL" id="JAVREN010000017">
    <property type="protein sequence ID" value="MDT0308018.1"/>
    <property type="molecule type" value="Genomic_DNA"/>
</dbReference>
<dbReference type="InterPro" id="IPR051943">
    <property type="entry name" value="TRAFAC_Dynamin-like_GTPase"/>
</dbReference>
<name>A0ABU2L9Y0_9ACTN</name>
<accession>A0ABU2L9Y0</accession>
<keyword evidence="5" id="KW-1185">Reference proteome</keyword>
<feature type="region of interest" description="Disordered" evidence="2">
    <location>
        <begin position="653"/>
        <end position="720"/>
    </location>
</feature>
<dbReference type="SUPFAM" id="SSF52540">
    <property type="entry name" value="P-loop containing nucleoside triphosphate hydrolases"/>
    <property type="match status" value="1"/>
</dbReference>
<reference evidence="5" key="1">
    <citation type="submission" date="2023-07" db="EMBL/GenBank/DDBJ databases">
        <title>30 novel species of actinomycetes from the DSMZ collection.</title>
        <authorList>
            <person name="Nouioui I."/>
        </authorList>
    </citation>
    <scope>NUCLEOTIDE SEQUENCE [LARGE SCALE GENOMIC DNA]</scope>
    <source>
        <strain evidence="5">DSM 44917</strain>
    </source>
</reference>
<dbReference type="PANTHER" id="PTHR43681">
    <property type="entry name" value="TRANSMEMBRANE GTPASE FZO"/>
    <property type="match status" value="1"/>
</dbReference>
<evidence type="ECO:0000313" key="4">
    <source>
        <dbReference type="EMBL" id="MDT0308018.1"/>
    </source>
</evidence>
<dbReference type="Gene3D" id="3.40.50.300">
    <property type="entry name" value="P-loop containing nucleotide triphosphate hydrolases"/>
    <property type="match status" value="1"/>
</dbReference>
<gene>
    <name evidence="4" type="ORF">RM780_13730</name>
</gene>
<sequence length="720" mass="77629">MAEYDVLRQRLLLLLDRIIPIAEQRGTAEETTDRLYGARERLRSGRLTVVVCGEYNRGKSSLLNALLEQPNLLPANMYIATRLVLTVSWGNTERVHVTLVTEPGQPPERRRIARAQIGEFAAQGTDHPDAERARLIEIELPDERLASGLVLVDTPGVGGVYHDHTLATQQYLPSADAVLFVASAQEPLSLSETDFLAEAAHAVRAADHPDALLFALTKTDLQPPAETERFAAGMRARIAQVTGRPEETVEILPVSSRAKLHHLVTEGGDDLLRHSGFPELEAALWHRLARHRARALLGGALGELGAGLRTLLEPLRAEEVALRDASGARLEELTSQVERESARLAELAAQEAPWRARLTKALEELRTRLRARADEELARVWTRAEAEYLHVVDLLQDPAALAARVNGDLGAALAAVGEWADRQAAAAQRDLARDLSLELADASLGAMPAPAVVDLGALGRLQRPTRTVVHSTPAEYRTVTETRVVRSERQQRFADGVGRLLGRWGRRAAEAALHVFTPTVTETLIRKEEVTPASRWEEVIEEEIPPAELARRREQLRAELRTAREAGEAGTGAVVAGMVDAFAADISADFDSRIARERERIDDTLARLRAGIRATEEKAAARRAELAGEQVPLKEIEEAAAELAPRAARLAGAAGAWAPEPEAPDAGGSAPDPGVGTPGPGDSAPDPGEGTPGPGDSAPGSGEETPESGEETPRPDEGVA</sequence>
<evidence type="ECO:0000256" key="2">
    <source>
        <dbReference type="SAM" id="MobiDB-lite"/>
    </source>
</evidence>
<dbReference type="Pfam" id="PF00350">
    <property type="entry name" value="Dynamin_N"/>
    <property type="match status" value="1"/>
</dbReference>
<dbReference type="InterPro" id="IPR027417">
    <property type="entry name" value="P-loop_NTPase"/>
</dbReference>